<feature type="region of interest" description="Disordered" evidence="2">
    <location>
        <begin position="82"/>
        <end position="102"/>
    </location>
</feature>
<dbReference type="AlphaFoldDB" id="A0A5K3FKJ7"/>
<dbReference type="WBParaSite" id="MCU_008078-RB">
    <property type="protein sequence ID" value="MCU_008078-RB"/>
    <property type="gene ID" value="MCU_008078"/>
</dbReference>
<evidence type="ECO:0000256" key="2">
    <source>
        <dbReference type="SAM" id="MobiDB-lite"/>
    </source>
</evidence>
<protein>
    <submittedName>
        <fullName evidence="4">Expressed conserved protein</fullName>
    </submittedName>
</protein>
<evidence type="ECO:0000256" key="3">
    <source>
        <dbReference type="SAM" id="Phobius"/>
    </source>
</evidence>
<keyword evidence="3" id="KW-0812">Transmembrane</keyword>
<accession>A0A5K3FKJ7</accession>
<reference evidence="4" key="1">
    <citation type="submission" date="2019-11" db="UniProtKB">
        <authorList>
            <consortium name="WormBaseParasite"/>
        </authorList>
    </citation>
    <scope>IDENTIFICATION</scope>
</reference>
<evidence type="ECO:0000313" key="4">
    <source>
        <dbReference type="WBParaSite" id="MCU_008078-RB"/>
    </source>
</evidence>
<keyword evidence="3" id="KW-1133">Transmembrane helix</keyword>
<name>A0A5K3FKJ7_MESCO</name>
<feature type="transmembrane region" description="Helical" evidence="3">
    <location>
        <begin position="167"/>
        <end position="187"/>
    </location>
</feature>
<sequence length="336" mass="37902">MFFKMHRSSSFVILDADVSLPGSESEDIVGSLSSASIESSKESSLSPVELIEAPLVYDRAAYKAGLELEKPLSEANLHCDSDVQSPGVFQEEPSNEPQEVRETQSQIVEALHPLPENHETAVDEQIRSESNGHTQNTGQFFNVFFRVIDAVNKVYEITSHIDNTSKVVALCVLIIGVLLSTATVFLLPHSKSVVETDFLSSDPVNCDVSAELAKCKQLLNWRQEKIQQFESKLENLNSRFKSSQQSLGECRWSLSDSQEKNKKCGSSLEGLKKKLENLESLYEKSRNMIIELQDKIINYQSDEPSERQPFFKKAFDTLFGHSWGRGHRGRRSRRRT</sequence>
<organism evidence="4">
    <name type="scientific">Mesocestoides corti</name>
    <name type="common">Flatworm</name>
    <dbReference type="NCBI Taxonomy" id="53468"/>
    <lineage>
        <taxon>Eukaryota</taxon>
        <taxon>Metazoa</taxon>
        <taxon>Spiralia</taxon>
        <taxon>Lophotrochozoa</taxon>
        <taxon>Platyhelminthes</taxon>
        <taxon>Cestoda</taxon>
        <taxon>Eucestoda</taxon>
        <taxon>Cyclophyllidea</taxon>
        <taxon>Mesocestoididae</taxon>
        <taxon>Mesocestoides</taxon>
    </lineage>
</organism>
<proteinExistence type="predicted"/>
<keyword evidence="1" id="KW-0175">Coiled coil</keyword>
<keyword evidence="3" id="KW-0472">Membrane</keyword>
<evidence type="ECO:0000256" key="1">
    <source>
        <dbReference type="SAM" id="Coils"/>
    </source>
</evidence>
<feature type="coiled-coil region" evidence="1">
    <location>
        <begin position="219"/>
        <end position="302"/>
    </location>
</feature>
<dbReference type="SUPFAM" id="SSF57997">
    <property type="entry name" value="Tropomyosin"/>
    <property type="match status" value="1"/>
</dbReference>